<protein>
    <submittedName>
        <fullName evidence="3">GGDEF domain-containing protein</fullName>
    </submittedName>
</protein>
<sequence>MGDGQSVFQSWWREHIDYRWLVDTLDVHSALRPLKAMLGSAGLVMLAITTIALFSPAGQNGTAGKIQGGIVAATAVLWTLRWWLLPWPGEVESLVLIAAVDVAITANNVMVQDRLLGAMGSALLVVTGGYVTVFHGPRFLLWHVGWSLLSIVVLSLMMVLGEGHGAGDIALGVVVVLVSFVVDIFVLPIVQFCHWVLRRDALTDPLTGLMNRRGLDYHMSRHVDSPDSRRRLARRRKARASYVATVDLDRFKTINDTYGHAVGDDVLVCTAQRLRATVDPDALVARTGGEEFALVGYLRDPADEIGERIRAAIETMPDLPVEVTASIGVALWDGARMDLRHTEPTGRQLLQLSDEAMYMAKRLGGNAVIVTSADEQDAAASSGGVATGEWSG</sequence>
<gene>
    <name evidence="3" type="ORF">KV110_19175</name>
</gene>
<dbReference type="NCBIfam" id="TIGR00254">
    <property type="entry name" value="GGDEF"/>
    <property type="match status" value="1"/>
</dbReference>
<evidence type="ECO:0000259" key="2">
    <source>
        <dbReference type="PROSITE" id="PS50887"/>
    </source>
</evidence>
<dbReference type="Proteomes" id="UP000694257">
    <property type="component" value="Chromosome"/>
</dbReference>
<dbReference type="Pfam" id="PF00990">
    <property type="entry name" value="GGDEF"/>
    <property type="match status" value="1"/>
</dbReference>
<dbReference type="CDD" id="cd01949">
    <property type="entry name" value="GGDEF"/>
    <property type="match status" value="1"/>
</dbReference>
<accession>A0ABX8RZA3</accession>
<evidence type="ECO:0000313" key="4">
    <source>
        <dbReference type="Proteomes" id="UP000694257"/>
    </source>
</evidence>
<keyword evidence="1" id="KW-1133">Transmembrane helix</keyword>
<dbReference type="InterPro" id="IPR050469">
    <property type="entry name" value="Diguanylate_Cyclase"/>
</dbReference>
<keyword evidence="1" id="KW-0472">Membrane</keyword>
<reference evidence="3 4" key="1">
    <citation type="submission" date="2021-07" db="EMBL/GenBank/DDBJ databases">
        <title>Whole Genome Sequence of Nocardia Iowensis.</title>
        <authorList>
            <person name="Lamm A."/>
            <person name="Collins-Fairclough A.M."/>
            <person name="Bunk B."/>
            <person name="Sproer C."/>
        </authorList>
    </citation>
    <scope>NUCLEOTIDE SEQUENCE [LARGE SCALE GENOMIC DNA]</scope>
    <source>
        <strain evidence="3 4">NRRL 5646</strain>
    </source>
</reference>
<feature type="transmembrane region" description="Helical" evidence="1">
    <location>
        <begin position="116"/>
        <end position="134"/>
    </location>
</feature>
<dbReference type="RefSeq" id="WP_218477706.1">
    <property type="nucleotide sequence ID" value="NZ_BAABJN010000007.1"/>
</dbReference>
<feature type="transmembrane region" description="Helical" evidence="1">
    <location>
        <begin position="66"/>
        <end position="85"/>
    </location>
</feature>
<dbReference type="SMART" id="SM00267">
    <property type="entry name" value="GGDEF"/>
    <property type="match status" value="1"/>
</dbReference>
<dbReference type="PROSITE" id="PS50887">
    <property type="entry name" value="GGDEF"/>
    <property type="match status" value="1"/>
</dbReference>
<feature type="transmembrane region" description="Helical" evidence="1">
    <location>
        <begin position="169"/>
        <end position="190"/>
    </location>
</feature>
<dbReference type="PANTHER" id="PTHR45138:SF9">
    <property type="entry name" value="DIGUANYLATE CYCLASE DGCM-RELATED"/>
    <property type="match status" value="1"/>
</dbReference>
<dbReference type="EMBL" id="CP078145">
    <property type="protein sequence ID" value="QXN94973.1"/>
    <property type="molecule type" value="Genomic_DNA"/>
</dbReference>
<proteinExistence type="predicted"/>
<dbReference type="InterPro" id="IPR000160">
    <property type="entry name" value="GGDEF_dom"/>
</dbReference>
<organism evidence="3 4">
    <name type="scientific">Nocardia iowensis</name>
    <dbReference type="NCBI Taxonomy" id="204891"/>
    <lineage>
        <taxon>Bacteria</taxon>
        <taxon>Bacillati</taxon>
        <taxon>Actinomycetota</taxon>
        <taxon>Actinomycetes</taxon>
        <taxon>Mycobacteriales</taxon>
        <taxon>Nocardiaceae</taxon>
        <taxon>Nocardia</taxon>
    </lineage>
</organism>
<evidence type="ECO:0000256" key="1">
    <source>
        <dbReference type="SAM" id="Phobius"/>
    </source>
</evidence>
<name>A0ABX8RZA3_NOCIO</name>
<feature type="transmembrane region" description="Helical" evidence="1">
    <location>
        <begin position="140"/>
        <end position="160"/>
    </location>
</feature>
<keyword evidence="4" id="KW-1185">Reference proteome</keyword>
<feature type="domain" description="GGDEF" evidence="2">
    <location>
        <begin position="239"/>
        <end position="373"/>
    </location>
</feature>
<keyword evidence="1" id="KW-0812">Transmembrane</keyword>
<dbReference type="PANTHER" id="PTHR45138">
    <property type="entry name" value="REGULATORY COMPONENTS OF SENSORY TRANSDUCTION SYSTEM"/>
    <property type="match status" value="1"/>
</dbReference>
<feature type="transmembrane region" description="Helical" evidence="1">
    <location>
        <begin position="36"/>
        <end position="54"/>
    </location>
</feature>
<evidence type="ECO:0000313" key="3">
    <source>
        <dbReference type="EMBL" id="QXN94973.1"/>
    </source>
</evidence>